<dbReference type="EMBL" id="BLXT01003916">
    <property type="protein sequence ID" value="GFO07840.1"/>
    <property type="molecule type" value="Genomic_DNA"/>
</dbReference>
<keyword evidence="3" id="KW-1185">Reference proteome</keyword>
<gene>
    <name evidence="2" type="ORF">PoB_003434500</name>
</gene>
<evidence type="ECO:0000313" key="3">
    <source>
        <dbReference type="Proteomes" id="UP000735302"/>
    </source>
</evidence>
<organism evidence="2 3">
    <name type="scientific">Plakobranchus ocellatus</name>
    <dbReference type="NCBI Taxonomy" id="259542"/>
    <lineage>
        <taxon>Eukaryota</taxon>
        <taxon>Metazoa</taxon>
        <taxon>Spiralia</taxon>
        <taxon>Lophotrochozoa</taxon>
        <taxon>Mollusca</taxon>
        <taxon>Gastropoda</taxon>
        <taxon>Heterobranchia</taxon>
        <taxon>Euthyneura</taxon>
        <taxon>Panpulmonata</taxon>
        <taxon>Sacoglossa</taxon>
        <taxon>Placobranchoidea</taxon>
        <taxon>Plakobranchidae</taxon>
        <taxon>Plakobranchus</taxon>
    </lineage>
</organism>
<proteinExistence type="predicted"/>
<protein>
    <submittedName>
        <fullName evidence="2">Uncharacterized protein</fullName>
    </submittedName>
</protein>
<feature type="region of interest" description="Disordered" evidence="1">
    <location>
        <begin position="1"/>
        <end position="51"/>
    </location>
</feature>
<reference evidence="2 3" key="1">
    <citation type="journal article" date="2021" name="Elife">
        <title>Chloroplast acquisition without the gene transfer in kleptoplastic sea slugs, Plakobranchus ocellatus.</title>
        <authorList>
            <person name="Maeda T."/>
            <person name="Takahashi S."/>
            <person name="Yoshida T."/>
            <person name="Shimamura S."/>
            <person name="Takaki Y."/>
            <person name="Nagai Y."/>
            <person name="Toyoda A."/>
            <person name="Suzuki Y."/>
            <person name="Arimoto A."/>
            <person name="Ishii H."/>
            <person name="Satoh N."/>
            <person name="Nishiyama T."/>
            <person name="Hasebe M."/>
            <person name="Maruyama T."/>
            <person name="Minagawa J."/>
            <person name="Obokata J."/>
            <person name="Shigenobu S."/>
        </authorList>
    </citation>
    <scope>NUCLEOTIDE SEQUENCE [LARGE SCALE GENOMIC DNA]</scope>
</reference>
<feature type="compositionally biased region" description="Basic and acidic residues" evidence="1">
    <location>
        <begin position="25"/>
        <end position="36"/>
    </location>
</feature>
<evidence type="ECO:0000313" key="2">
    <source>
        <dbReference type="EMBL" id="GFO07840.1"/>
    </source>
</evidence>
<accession>A0AAV4AI44</accession>
<sequence length="100" mass="11211">MRALKPDITLSPTMSSQAFSPPRRLLRESNLRRKDPIGSQATNHHLRSPDLRRGIGATLDSESTLRSAATLLSWVRALPWRPGLSDGLKASDYLVVDWLY</sequence>
<comment type="caution">
    <text evidence="2">The sequence shown here is derived from an EMBL/GenBank/DDBJ whole genome shotgun (WGS) entry which is preliminary data.</text>
</comment>
<dbReference type="AlphaFoldDB" id="A0AAV4AI44"/>
<name>A0AAV4AI44_9GAST</name>
<feature type="compositionally biased region" description="Polar residues" evidence="1">
    <location>
        <begin position="10"/>
        <end position="19"/>
    </location>
</feature>
<evidence type="ECO:0000256" key="1">
    <source>
        <dbReference type="SAM" id="MobiDB-lite"/>
    </source>
</evidence>
<dbReference type="Proteomes" id="UP000735302">
    <property type="component" value="Unassembled WGS sequence"/>
</dbReference>